<dbReference type="AlphaFoldDB" id="A0A852T0Z9"/>
<feature type="compositionally biased region" description="Basic and acidic residues" evidence="1">
    <location>
        <begin position="242"/>
        <end position="252"/>
    </location>
</feature>
<proteinExistence type="predicted"/>
<evidence type="ECO:0000313" key="2">
    <source>
        <dbReference type="EMBL" id="NYD75236.1"/>
    </source>
</evidence>
<organism evidence="2 3">
    <name type="scientific">Leifsonia soli</name>
    <dbReference type="NCBI Taxonomy" id="582665"/>
    <lineage>
        <taxon>Bacteria</taxon>
        <taxon>Bacillati</taxon>
        <taxon>Actinomycetota</taxon>
        <taxon>Actinomycetes</taxon>
        <taxon>Micrococcales</taxon>
        <taxon>Microbacteriaceae</taxon>
        <taxon>Leifsonia</taxon>
    </lineage>
</organism>
<feature type="compositionally biased region" description="Basic and acidic residues" evidence="1">
    <location>
        <begin position="208"/>
        <end position="232"/>
    </location>
</feature>
<feature type="compositionally biased region" description="Acidic residues" evidence="1">
    <location>
        <begin position="194"/>
        <end position="207"/>
    </location>
</feature>
<accession>A0A852T0Z9</accession>
<sequence length="301" mass="32740">MDLREVAGKLYSVAPADFIARRNAAAAGADRSTAQQIKTLRKPSASAAAINALTREHPDLVGDVLQIGSRMRDAFASRDRAEIRALTQERQRLLQRATEGLDLSPAVQREVEETLQAAVIDPAAAAAVRSGMLIRALESTGLEQVDVSDAVALPIDIEDFPAPRPGRPKSRAGSGGGRAAEAGDETSAGAGPDESGEPDESDEPDESPSERRERQRRIRAAEKVLARAREDAEAVDDELDETVDHRGDLESERDALQRRLQRITDDLSETRAAERELRSRLSDAQRAVREAEKALRDARDD</sequence>
<feature type="region of interest" description="Disordered" evidence="1">
    <location>
        <begin position="158"/>
        <end position="252"/>
    </location>
</feature>
<evidence type="ECO:0000313" key="3">
    <source>
        <dbReference type="Proteomes" id="UP000589620"/>
    </source>
</evidence>
<reference evidence="2 3" key="1">
    <citation type="submission" date="2020-07" db="EMBL/GenBank/DDBJ databases">
        <title>Sequencing the genomes of 1000 actinobacteria strains.</title>
        <authorList>
            <person name="Klenk H.-P."/>
        </authorList>
    </citation>
    <scope>NUCLEOTIDE SEQUENCE [LARGE SCALE GENOMIC DNA]</scope>
    <source>
        <strain evidence="2 3">DSM 23871</strain>
    </source>
</reference>
<dbReference type="EMBL" id="JACCBJ010000001">
    <property type="protein sequence ID" value="NYD75236.1"/>
    <property type="molecule type" value="Genomic_DNA"/>
</dbReference>
<comment type="caution">
    <text evidence="2">The sequence shown here is derived from an EMBL/GenBank/DDBJ whole genome shotgun (WGS) entry which is preliminary data.</text>
</comment>
<name>A0A852T0Z9_9MICO</name>
<dbReference type="Proteomes" id="UP000589620">
    <property type="component" value="Unassembled WGS sequence"/>
</dbReference>
<dbReference type="RefSeq" id="WP_179457233.1">
    <property type="nucleotide sequence ID" value="NZ_BAAAPX010000001.1"/>
</dbReference>
<feature type="region of interest" description="Disordered" evidence="1">
    <location>
        <begin position="271"/>
        <end position="301"/>
    </location>
</feature>
<protein>
    <submittedName>
        <fullName evidence="2">Uncharacterized protein</fullName>
    </submittedName>
</protein>
<keyword evidence="3" id="KW-1185">Reference proteome</keyword>
<gene>
    <name evidence="2" type="ORF">BJ963_002755</name>
</gene>
<evidence type="ECO:0000256" key="1">
    <source>
        <dbReference type="SAM" id="MobiDB-lite"/>
    </source>
</evidence>